<accession>A0A0M0JMY6</accession>
<organism evidence="1 2">
    <name type="scientific">Chrysochromulina tobinii</name>
    <dbReference type="NCBI Taxonomy" id="1460289"/>
    <lineage>
        <taxon>Eukaryota</taxon>
        <taxon>Haptista</taxon>
        <taxon>Haptophyta</taxon>
        <taxon>Prymnesiophyceae</taxon>
        <taxon>Prymnesiales</taxon>
        <taxon>Chrysochromulinaceae</taxon>
        <taxon>Chrysochromulina</taxon>
    </lineage>
</organism>
<name>A0A0M0JMY6_9EUKA</name>
<comment type="caution">
    <text evidence="1">The sequence shown here is derived from an EMBL/GenBank/DDBJ whole genome shotgun (WGS) entry which is preliminary data.</text>
</comment>
<sequence length="380" mass="39502">MGAQNSREALAASSPELARFLASLDATAPAEDSHDVSELASVSPEVRTAAVDVLLERVRAKGDQWAVMALANLGAVEALPVLRMLSIGQGSLAVVARQALVKLGPLARHDGGLADVDFIVDDEAVDGLIGDSAKGTIGERFASFVALTNVEDHAALHAILAALDDPDDLVRYQAFDSLIERLKLKHLVMTPDGSRQNFSAPLEIGRLMILDNASPALRALGTARLRAAFGGLAVGMSPAALGLVYEGDPDDAVGKEVGRALRTPGAAFPIDAVKAASAHDRASAETFWAVALLRSDTRAAEALAEVGATWTLPVLQEALARAAPAFTEPVLRAALANGGDPSFAAHVARAIEHLNGHTGAEAIKRAVPGAQSQRTSARAR</sequence>
<reference evidence="2" key="1">
    <citation type="journal article" date="2015" name="PLoS Genet.">
        <title>Genome Sequence and Transcriptome Analyses of Chrysochromulina tobin: Metabolic Tools for Enhanced Algal Fitness in the Prominent Order Prymnesiales (Haptophyceae).</title>
        <authorList>
            <person name="Hovde B.T."/>
            <person name="Deodato C.R."/>
            <person name="Hunsperger H.M."/>
            <person name="Ryken S.A."/>
            <person name="Yost W."/>
            <person name="Jha R.K."/>
            <person name="Patterson J."/>
            <person name="Monnat R.J. Jr."/>
            <person name="Barlow S.B."/>
            <person name="Starkenburg S.R."/>
            <person name="Cattolico R.A."/>
        </authorList>
    </citation>
    <scope>NUCLEOTIDE SEQUENCE</scope>
    <source>
        <strain evidence="2">CCMP291</strain>
    </source>
</reference>
<keyword evidence="2" id="KW-1185">Reference proteome</keyword>
<evidence type="ECO:0000313" key="2">
    <source>
        <dbReference type="Proteomes" id="UP000037460"/>
    </source>
</evidence>
<dbReference type="Gene3D" id="1.25.10.10">
    <property type="entry name" value="Leucine-rich Repeat Variant"/>
    <property type="match status" value="1"/>
</dbReference>
<gene>
    <name evidence="1" type="ORF">Ctob_008454</name>
</gene>
<evidence type="ECO:0000313" key="1">
    <source>
        <dbReference type="EMBL" id="KOO27860.1"/>
    </source>
</evidence>
<proteinExistence type="predicted"/>
<protein>
    <submittedName>
        <fullName evidence="1">Uncharacterized protein</fullName>
    </submittedName>
</protein>
<dbReference type="AlphaFoldDB" id="A0A0M0JMY6"/>
<dbReference type="InterPro" id="IPR011989">
    <property type="entry name" value="ARM-like"/>
</dbReference>
<dbReference type="EMBL" id="JWZX01002653">
    <property type="protein sequence ID" value="KOO27860.1"/>
    <property type="molecule type" value="Genomic_DNA"/>
</dbReference>
<dbReference type="Proteomes" id="UP000037460">
    <property type="component" value="Unassembled WGS sequence"/>
</dbReference>
<dbReference type="SUPFAM" id="SSF48371">
    <property type="entry name" value="ARM repeat"/>
    <property type="match status" value="1"/>
</dbReference>
<dbReference type="InterPro" id="IPR016024">
    <property type="entry name" value="ARM-type_fold"/>
</dbReference>